<proteinExistence type="inferred from homology"/>
<protein>
    <recommendedName>
        <fullName evidence="12">Aluminum-activated malate transporter 2-like</fullName>
    </recommendedName>
</protein>
<evidence type="ECO:0000256" key="6">
    <source>
        <dbReference type="ARBA" id="ARBA00023065"/>
    </source>
</evidence>
<evidence type="ECO:0008006" key="12">
    <source>
        <dbReference type="Google" id="ProtNLM"/>
    </source>
</evidence>
<feature type="transmembrane region" description="Helical" evidence="9">
    <location>
        <begin position="84"/>
        <end position="105"/>
    </location>
</feature>
<reference evidence="10 11" key="1">
    <citation type="journal article" date="2023" name="G3 (Bethesda)">
        <title>A haplotype-resolved chromosome-scale genome for Quercus rubra L. provides insights into the genetics of adaptive traits for red oak species.</title>
        <authorList>
            <person name="Kapoor B."/>
            <person name="Jenkins J."/>
            <person name="Schmutz J."/>
            <person name="Zhebentyayeva T."/>
            <person name="Kuelheim C."/>
            <person name="Coggeshall M."/>
            <person name="Heim C."/>
            <person name="Lasky J.R."/>
            <person name="Leites L."/>
            <person name="Islam-Faridi N."/>
            <person name="Romero-Severson J."/>
            <person name="DeLeo V.L."/>
            <person name="Lucas S.M."/>
            <person name="Lazic D."/>
            <person name="Gailing O."/>
            <person name="Carlson J."/>
            <person name="Staton M."/>
        </authorList>
    </citation>
    <scope>NUCLEOTIDE SEQUENCE [LARGE SCALE GENOMIC DNA]</scope>
    <source>
        <strain evidence="10">Pseudo-F2</strain>
    </source>
</reference>
<gene>
    <name evidence="10" type="ORF">RGQ29_000994</name>
</gene>
<keyword evidence="7 9" id="KW-0472">Membrane</keyword>
<dbReference type="Pfam" id="PF11744">
    <property type="entry name" value="ALMT"/>
    <property type="match status" value="1"/>
</dbReference>
<evidence type="ECO:0000256" key="8">
    <source>
        <dbReference type="ARBA" id="ARBA00023303"/>
    </source>
</evidence>
<evidence type="ECO:0000256" key="9">
    <source>
        <dbReference type="SAM" id="Phobius"/>
    </source>
</evidence>
<keyword evidence="6" id="KW-0406">Ion transport</keyword>
<feature type="transmembrane region" description="Helical" evidence="9">
    <location>
        <begin position="198"/>
        <end position="220"/>
    </location>
</feature>
<dbReference type="AlphaFoldDB" id="A0AAN7JDL4"/>
<feature type="transmembrane region" description="Helical" evidence="9">
    <location>
        <begin position="52"/>
        <end position="72"/>
    </location>
</feature>
<dbReference type="GO" id="GO:0015743">
    <property type="term" value="P:malate transport"/>
    <property type="evidence" value="ECO:0007669"/>
    <property type="project" value="InterPro"/>
</dbReference>
<sequence>MMSPESAGPITNYNYGLPSEWRKPLLRQSLGNKVYRVARKIKKVGQDDPRRIVHGLKVGLAITLASLLLFYIEPFNKLFHQGQNGIWAIMTIVLIFEFSVGATLGKGLNRMAATSSAAALGVGIHNIAFRSTRNNNAGQAVVIGFFVFTTGAICTFMRFIPALKPYDYGLMIFILTFSMVSVSSYGPEDFATVVRDRILSIIIGSVIAIVVCICICPVWNGEDLQNLIAKNIEKLGNFLEGFKGEYFHKGEYFPNSEDGQSLDNKPFLKGYKSVLTSKSSEETMANLARWEWQYRFGFKHPWKQYVKVGALTRECAYKIEALNSYFNFEFQVNHY</sequence>
<organism evidence="10 11">
    <name type="scientific">Quercus rubra</name>
    <name type="common">Northern red oak</name>
    <name type="synonym">Quercus borealis</name>
    <dbReference type="NCBI Taxonomy" id="3512"/>
    <lineage>
        <taxon>Eukaryota</taxon>
        <taxon>Viridiplantae</taxon>
        <taxon>Streptophyta</taxon>
        <taxon>Embryophyta</taxon>
        <taxon>Tracheophyta</taxon>
        <taxon>Spermatophyta</taxon>
        <taxon>Magnoliopsida</taxon>
        <taxon>eudicotyledons</taxon>
        <taxon>Gunneridae</taxon>
        <taxon>Pentapetalae</taxon>
        <taxon>rosids</taxon>
        <taxon>fabids</taxon>
        <taxon>Fagales</taxon>
        <taxon>Fagaceae</taxon>
        <taxon>Quercus</taxon>
    </lineage>
</organism>
<comment type="subcellular location">
    <subcellularLocation>
        <location evidence="1">Membrane</location>
        <topology evidence="1">Multi-pass membrane protein</topology>
    </subcellularLocation>
</comment>
<evidence type="ECO:0000256" key="5">
    <source>
        <dbReference type="ARBA" id="ARBA00022989"/>
    </source>
</evidence>
<dbReference type="GO" id="GO:0016020">
    <property type="term" value="C:membrane"/>
    <property type="evidence" value="ECO:0007669"/>
    <property type="project" value="UniProtKB-SubCell"/>
</dbReference>
<feature type="transmembrane region" description="Helical" evidence="9">
    <location>
        <begin position="166"/>
        <end position="186"/>
    </location>
</feature>
<evidence type="ECO:0000313" key="11">
    <source>
        <dbReference type="Proteomes" id="UP001324115"/>
    </source>
</evidence>
<evidence type="ECO:0000313" key="10">
    <source>
        <dbReference type="EMBL" id="KAK4607002.1"/>
    </source>
</evidence>
<evidence type="ECO:0000256" key="3">
    <source>
        <dbReference type="ARBA" id="ARBA00022448"/>
    </source>
</evidence>
<evidence type="ECO:0000256" key="7">
    <source>
        <dbReference type="ARBA" id="ARBA00023136"/>
    </source>
</evidence>
<keyword evidence="5 9" id="KW-1133">Transmembrane helix</keyword>
<keyword evidence="8" id="KW-0407">Ion channel</keyword>
<comment type="similarity">
    <text evidence="2">Belongs to the aromatic acid exporter (TC 2.A.85) family.</text>
</comment>
<keyword evidence="4 9" id="KW-0812">Transmembrane</keyword>
<accession>A0AAN7JDL4</accession>
<keyword evidence="3" id="KW-0813">Transport</keyword>
<name>A0AAN7JDL4_QUERU</name>
<comment type="caution">
    <text evidence="10">The sequence shown here is derived from an EMBL/GenBank/DDBJ whole genome shotgun (WGS) entry which is preliminary data.</text>
</comment>
<keyword evidence="11" id="KW-1185">Reference proteome</keyword>
<dbReference type="EMBL" id="JAXUIC010000001">
    <property type="protein sequence ID" value="KAK4607002.1"/>
    <property type="molecule type" value="Genomic_DNA"/>
</dbReference>
<dbReference type="Proteomes" id="UP001324115">
    <property type="component" value="Unassembled WGS sequence"/>
</dbReference>
<dbReference type="PANTHER" id="PTHR31086">
    <property type="entry name" value="ALUMINUM-ACTIVATED MALATE TRANSPORTER 10"/>
    <property type="match status" value="1"/>
</dbReference>
<dbReference type="InterPro" id="IPR020966">
    <property type="entry name" value="ALMT"/>
</dbReference>
<evidence type="ECO:0000256" key="4">
    <source>
        <dbReference type="ARBA" id="ARBA00022692"/>
    </source>
</evidence>
<evidence type="ECO:0000256" key="1">
    <source>
        <dbReference type="ARBA" id="ARBA00004141"/>
    </source>
</evidence>
<evidence type="ECO:0000256" key="2">
    <source>
        <dbReference type="ARBA" id="ARBA00007079"/>
    </source>
</evidence>
<dbReference type="GO" id="GO:0034220">
    <property type="term" value="P:monoatomic ion transmembrane transport"/>
    <property type="evidence" value="ECO:0007669"/>
    <property type="project" value="UniProtKB-KW"/>
</dbReference>
<feature type="transmembrane region" description="Helical" evidence="9">
    <location>
        <begin position="141"/>
        <end position="160"/>
    </location>
</feature>